<feature type="region of interest" description="Disordered" evidence="3">
    <location>
        <begin position="76"/>
        <end position="131"/>
    </location>
</feature>
<evidence type="ECO:0000313" key="7">
    <source>
        <dbReference type="Proteomes" id="UP000319663"/>
    </source>
</evidence>
<evidence type="ECO:0000256" key="3">
    <source>
        <dbReference type="SAM" id="MobiDB-lite"/>
    </source>
</evidence>
<name>A0A507QPF8_MONPU</name>
<protein>
    <recommendedName>
        <fullName evidence="5">GH16 domain-containing protein</fullName>
    </recommendedName>
</protein>
<dbReference type="InterPro" id="IPR000757">
    <property type="entry name" value="Beta-glucanase-like"/>
</dbReference>
<feature type="chain" id="PRO_5021301684" description="GH16 domain-containing protein" evidence="4">
    <location>
        <begin position="26"/>
        <end position="425"/>
    </location>
</feature>
<feature type="domain" description="GH16" evidence="5">
    <location>
        <begin position="122"/>
        <end position="386"/>
    </location>
</feature>
<dbReference type="AlphaFoldDB" id="A0A507QPF8"/>
<comment type="subcellular location">
    <subcellularLocation>
        <location evidence="1">Cell membrane</location>
        <topology evidence="1">Lipid-anchor</topology>
        <topology evidence="1">GPI-anchor</topology>
    </subcellularLocation>
</comment>
<dbReference type="STRING" id="5098.A0A507QPF8"/>
<feature type="compositionally biased region" description="Acidic residues" evidence="3">
    <location>
        <begin position="105"/>
        <end position="123"/>
    </location>
</feature>
<dbReference type="InterPro" id="IPR013320">
    <property type="entry name" value="ConA-like_dom_sf"/>
</dbReference>
<dbReference type="GO" id="GO:0005975">
    <property type="term" value="P:carbohydrate metabolic process"/>
    <property type="evidence" value="ECO:0007669"/>
    <property type="project" value="InterPro"/>
</dbReference>
<keyword evidence="7" id="KW-1185">Reference proteome</keyword>
<dbReference type="Proteomes" id="UP000319663">
    <property type="component" value="Unassembled WGS sequence"/>
</dbReference>
<reference evidence="6 7" key="1">
    <citation type="submission" date="2019-06" db="EMBL/GenBank/DDBJ databases">
        <title>Wine fermentation using esterase from Monascus purpureus.</title>
        <authorList>
            <person name="Geng C."/>
            <person name="Zhang Y."/>
        </authorList>
    </citation>
    <scope>NUCLEOTIDE SEQUENCE [LARGE SCALE GENOMIC DNA]</scope>
    <source>
        <strain evidence="6">HQ1</strain>
    </source>
</reference>
<keyword evidence="2" id="KW-1003">Cell membrane</keyword>
<organism evidence="6 7">
    <name type="scientific">Monascus purpureus</name>
    <name type="common">Red mold</name>
    <name type="synonym">Monascus anka</name>
    <dbReference type="NCBI Taxonomy" id="5098"/>
    <lineage>
        <taxon>Eukaryota</taxon>
        <taxon>Fungi</taxon>
        <taxon>Dikarya</taxon>
        <taxon>Ascomycota</taxon>
        <taxon>Pezizomycotina</taxon>
        <taxon>Eurotiomycetes</taxon>
        <taxon>Eurotiomycetidae</taxon>
        <taxon>Eurotiales</taxon>
        <taxon>Aspergillaceae</taxon>
        <taxon>Monascus</taxon>
    </lineage>
</organism>
<evidence type="ECO:0000259" key="5">
    <source>
        <dbReference type="PROSITE" id="PS51762"/>
    </source>
</evidence>
<dbReference type="EMBL" id="VIFY01000111">
    <property type="protein sequence ID" value="TQB70348.1"/>
    <property type="molecule type" value="Genomic_DNA"/>
</dbReference>
<dbReference type="GO" id="GO:0004553">
    <property type="term" value="F:hydrolase activity, hydrolyzing O-glycosyl compounds"/>
    <property type="evidence" value="ECO:0007669"/>
    <property type="project" value="InterPro"/>
</dbReference>
<dbReference type="SUPFAM" id="SSF49899">
    <property type="entry name" value="Concanavalin A-like lectins/glucanases"/>
    <property type="match status" value="1"/>
</dbReference>
<evidence type="ECO:0000256" key="2">
    <source>
        <dbReference type="ARBA" id="ARBA00022475"/>
    </source>
</evidence>
<evidence type="ECO:0000313" key="6">
    <source>
        <dbReference type="EMBL" id="TQB70348.1"/>
    </source>
</evidence>
<evidence type="ECO:0000256" key="4">
    <source>
        <dbReference type="SAM" id="SignalP"/>
    </source>
</evidence>
<feature type="signal peptide" evidence="4">
    <location>
        <begin position="1"/>
        <end position="25"/>
    </location>
</feature>
<keyword evidence="2" id="KW-0472">Membrane</keyword>
<dbReference type="OrthoDB" id="4388755at2759"/>
<dbReference type="PANTHER" id="PTHR38121:SF4">
    <property type="entry name" value="GH16 DOMAIN-CONTAINING PROTEIN-RELATED"/>
    <property type="match status" value="1"/>
</dbReference>
<gene>
    <name evidence="6" type="ORF">MPDQ_000614</name>
</gene>
<dbReference type="CDD" id="cd00413">
    <property type="entry name" value="Glyco_hydrolase_16"/>
    <property type="match status" value="1"/>
</dbReference>
<comment type="caution">
    <text evidence="6">The sequence shown here is derived from an EMBL/GenBank/DDBJ whole genome shotgun (WGS) entry which is preliminary data.</text>
</comment>
<keyword evidence="4" id="KW-0732">Signal</keyword>
<sequence>MGHPAFFLVCLAVLSCITSFAKVNAGISNRNTKSDDEDEARQQDLCDCYVVSGPDGGYFQHYQFWDFRNFSIPRRTSEQDQTPFEGQDEDNADDIQDRGGYISDGENDDSDDSDGDSGEDDDDYTNKNSPKTILLSQTPFAKDWIVQVWRREKRPVPMVNSERNIFITTDPQHPRNTNSTSTSTYLILRVTRFDNYSSTAEMESALRNIYHCSLRVRMRIISSGSLPSSSTQVTEEDKPCLDINKNYPPGACAGIFTYNPASKATNTDESDIEILTSDPPHRIHYANQPDYNPITDRPIPGASSVIDLPTPWTSWAVHRLDWFPGFSAWYSDGRLQDMKTYCVPSKPSLVVLNLWSDGGNWTGDLRKGESVLMGVEWIEMAYNLSTRKTSVDIPRVDRRSDDLDGADARGQGGCRNVCRVEDISH</sequence>
<proteinExistence type="predicted"/>
<accession>A0A507QPF8</accession>
<dbReference type="GO" id="GO:0005886">
    <property type="term" value="C:plasma membrane"/>
    <property type="evidence" value="ECO:0007669"/>
    <property type="project" value="UniProtKB-SubCell"/>
</dbReference>
<evidence type="ECO:0000256" key="1">
    <source>
        <dbReference type="ARBA" id="ARBA00004609"/>
    </source>
</evidence>
<dbReference type="PROSITE" id="PS51762">
    <property type="entry name" value="GH16_2"/>
    <property type="match status" value="1"/>
</dbReference>
<dbReference type="Gene3D" id="2.60.120.200">
    <property type="match status" value="1"/>
</dbReference>
<dbReference type="PANTHER" id="PTHR38121">
    <property type="entry name" value="GH16 DOMAIN-CONTAINING PROTEIN"/>
    <property type="match status" value="1"/>
</dbReference>